<organism evidence="9 10">
    <name type="scientific">Gossypium raimondii</name>
    <name type="common">Peruvian cotton</name>
    <name type="synonym">Gossypium klotzschianum subsp. raimondii</name>
    <dbReference type="NCBI Taxonomy" id="29730"/>
    <lineage>
        <taxon>Eukaryota</taxon>
        <taxon>Viridiplantae</taxon>
        <taxon>Streptophyta</taxon>
        <taxon>Embryophyta</taxon>
        <taxon>Tracheophyta</taxon>
        <taxon>Spermatophyta</taxon>
        <taxon>Magnoliopsida</taxon>
        <taxon>eudicotyledons</taxon>
        <taxon>Gunneridae</taxon>
        <taxon>Pentapetalae</taxon>
        <taxon>rosids</taxon>
        <taxon>malvids</taxon>
        <taxon>Malvales</taxon>
        <taxon>Malvaceae</taxon>
        <taxon>Malvoideae</taxon>
        <taxon>Gossypium</taxon>
    </lineage>
</organism>
<dbReference type="Pfam" id="PF04526">
    <property type="entry name" value="DUF568"/>
    <property type="match status" value="1"/>
</dbReference>
<keyword evidence="3 7" id="KW-0732">Signal</keyword>
<keyword evidence="10" id="KW-1185">Reference proteome</keyword>
<dbReference type="KEGG" id="gra:105784706"/>
<evidence type="ECO:0000256" key="4">
    <source>
        <dbReference type="ARBA" id="ARBA00022982"/>
    </source>
</evidence>
<dbReference type="OrthoDB" id="1720670at2759"/>
<dbReference type="AlphaFoldDB" id="A0A0D2WA78"/>
<dbReference type="STRING" id="29730.A0A0D2WA78"/>
<name>A0A0D2WA78_GOSRA</name>
<feature type="transmembrane region" description="Helical" evidence="6">
    <location>
        <begin position="218"/>
        <end position="235"/>
    </location>
</feature>
<evidence type="ECO:0000313" key="10">
    <source>
        <dbReference type="Proteomes" id="UP000032304"/>
    </source>
</evidence>
<evidence type="ECO:0000256" key="1">
    <source>
        <dbReference type="ARBA" id="ARBA00004370"/>
    </source>
</evidence>
<evidence type="ECO:0000256" key="7">
    <source>
        <dbReference type="SAM" id="SignalP"/>
    </source>
</evidence>
<dbReference type="PANTHER" id="PTHR23130">
    <property type="entry name" value="CYTOCHROME B561 AND DOMON DOMAIN-CONTAINING PROTEIN"/>
    <property type="match status" value="1"/>
</dbReference>
<sequence length="236" mass="25772">MGFLFCPSWILLFSFCVILISPTQSLVCSSLKIRNSNKEYANCIQLPTFNSTLHFTYNVINSSLSIAFSATPSDTNGWIAWAINPMGIGMVGSQALVAFKDKGFVVAKTYNISSYSSIVEGKLSFEIWDLEARVANDGKMVIYCSLKIPAGAKKLNQVWQVGAAVSNGQLMKHELGKANLGSMGELNLVETVSSISTPPELEPFPKLQLSRKYSGHGSRVNAGIWIFGLISLLIFM</sequence>
<keyword evidence="2" id="KW-0813">Transport</keyword>
<feature type="domain" description="DOMON" evidence="8">
    <location>
        <begin position="49"/>
        <end position="162"/>
    </location>
</feature>
<evidence type="ECO:0000256" key="5">
    <source>
        <dbReference type="ARBA" id="ARBA00023136"/>
    </source>
</evidence>
<dbReference type="PROSITE" id="PS50836">
    <property type="entry name" value="DOMON"/>
    <property type="match status" value="1"/>
</dbReference>
<evidence type="ECO:0000259" key="8">
    <source>
        <dbReference type="PROSITE" id="PS50836"/>
    </source>
</evidence>
<feature type="chain" id="PRO_5002254235" description="DOMON domain-containing protein" evidence="7">
    <location>
        <begin position="26"/>
        <end position="236"/>
    </location>
</feature>
<dbReference type="CDD" id="cd09629">
    <property type="entry name" value="DOMON_CIL1_like"/>
    <property type="match status" value="1"/>
</dbReference>
<dbReference type="InterPro" id="IPR045265">
    <property type="entry name" value="AIR12_DOMON"/>
</dbReference>
<dbReference type="Gramene" id="KJB84095">
    <property type="protein sequence ID" value="KJB84095"/>
    <property type="gene ID" value="B456_N004000"/>
</dbReference>
<protein>
    <recommendedName>
        <fullName evidence="8">DOMON domain-containing protein</fullName>
    </recommendedName>
</protein>
<dbReference type="OMA" id="VNAGIWI"/>
<dbReference type="InterPro" id="IPR005018">
    <property type="entry name" value="DOMON_domain"/>
</dbReference>
<dbReference type="GO" id="GO:0016020">
    <property type="term" value="C:membrane"/>
    <property type="evidence" value="ECO:0007669"/>
    <property type="project" value="UniProtKB-SubCell"/>
</dbReference>
<dbReference type="PANTHER" id="PTHR23130:SF157">
    <property type="entry name" value="AUXIN-INDUCED IN ROOT CULTURES PROTEIN 12"/>
    <property type="match status" value="1"/>
</dbReference>
<comment type="subcellular location">
    <subcellularLocation>
        <location evidence="1">Membrane</location>
    </subcellularLocation>
</comment>
<evidence type="ECO:0000256" key="6">
    <source>
        <dbReference type="SAM" id="Phobius"/>
    </source>
</evidence>
<dbReference type="EMBL" id="KB204119">
    <property type="protein sequence ID" value="KJB84095.1"/>
    <property type="molecule type" value="Genomic_DNA"/>
</dbReference>
<dbReference type="Proteomes" id="UP000032304">
    <property type="component" value="Unassembled WGS sequence"/>
</dbReference>
<dbReference type="eggNOG" id="KOG4293">
    <property type="taxonomic scope" value="Eukaryota"/>
</dbReference>
<evidence type="ECO:0000256" key="2">
    <source>
        <dbReference type="ARBA" id="ARBA00022448"/>
    </source>
</evidence>
<accession>A0A0D2WA78</accession>
<proteinExistence type="predicted"/>
<keyword evidence="6" id="KW-1133">Transmembrane helix</keyword>
<reference evidence="9 10" key="1">
    <citation type="journal article" date="2012" name="Nature">
        <title>Repeated polyploidization of Gossypium genomes and the evolution of spinnable cotton fibres.</title>
        <authorList>
            <person name="Paterson A.H."/>
            <person name="Wendel J.F."/>
            <person name="Gundlach H."/>
            <person name="Guo H."/>
            <person name="Jenkins J."/>
            <person name="Jin D."/>
            <person name="Llewellyn D."/>
            <person name="Showmaker K.C."/>
            <person name="Shu S."/>
            <person name="Udall J."/>
            <person name="Yoo M.J."/>
            <person name="Byers R."/>
            <person name="Chen W."/>
            <person name="Doron-Faigenboim A."/>
            <person name="Duke M.V."/>
            <person name="Gong L."/>
            <person name="Grimwood J."/>
            <person name="Grover C."/>
            <person name="Grupp K."/>
            <person name="Hu G."/>
            <person name="Lee T.H."/>
            <person name="Li J."/>
            <person name="Lin L."/>
            <person name="Liu T."/>
            <person name="Marler B.S."/>
            <person name="Page J.T."/>
            <person name="Roberts A.W."/>
            <person name="Romanel E."/>
            <person name="Sanders W.S."/>
            <person name="Szadkowski E."/>
            <person name="Tan X."/>
            <person name="Tang H."/>
            <person name="Xu C."/>
            <person name="Wang J."/>
            <person name="Wang Z."/>
            <person name="Zhang D."/>
            <person name="Zhang L."/>
            <person name="Ashrafi H."/>
            <person name="Bedon F."/>
            <person name="Bowers J.E."/>
            <person name="Brubaker C.L."/>
            <person name="Chee P.W."/>
            <person name="Das S."/>
            <person name="Gingle A.R."/>
            <person name="Haigler C.H."/>
            <person name="Harker D."/>
            <person name="Hoffmann L.V."/>
            <person name="Hovav R."/>
            <person name="Jones D.C."/>
            <person name="Lemke C."/>
            <person name="Mansoor S."/>
            <person name="ur Rahman M."/>
            <person name="Rainville L.N."/>
            <person name="Rambani A."/>
            <person name="Reddy U.K."/>
            <person name="Rong J.K."/>
            <person name="Saranga Y."/>
            <person name="Scheffler B.E."/>
            <person name="Scheffler J.A."/>
            <person name="Stelly D.M."/>
            <person name="Triplett B.A."/>
            <person name="Van Deynze A."/>
            <person name="Vaslin M.F."/>
            <person name="Waghmare V.N."/>
            <person name="Walford S.A."/>
            <person name="Wright R.J."/>
            <person name="Zaki E.A."/>
            <person name="Zhang T."/>
            <person name="Dennis E.S."/>
            <person name="Mayer K.F."/>
            <person name="Peterson D.G."/>
            <person name="Rokhsar D.S."/>
            <person name="Wang X."/>
            <person name="Schmutz J."/>
        </authorList>
    </citation>
    <scope>NUCLEOTIDE SEQUENCE [LARGE SCALE GENOMIC DNA]</scope>
</reference>
<feature type="signal peptide" evidence="7">
    <location>
        <begin position="1"/>
        <end position="25"/>
    </location>
</feature>
<keyword evidence="4" id="KW-0249">Electron transport</keyword>
<keyword evidence="5 6" id="KW-0472">Membrane</keyword>
<gene>
    <name evidence="9" type="ORF">B456_N004000</name>
</gene>
<evidence type="ECO:0000313" key="9">
    <source>
        <dbReference type="EMBL" id="KJB84095.1"/>
    </source>
</evidence>
<evidence type="ECO:0000256" key="3">
    <source>
        <dbReference type="ARBA" id="ARBA00022729"/>
    </source>
</evidence>
<keyword evidence="6" id="KW-0812">Transmembrane</keyword>